<sequence length="149" mass="15785">MSENMPTLPPEATAGVLTPRLFAYLVDICVIAVLMVMLFVIVAVLGVFTFGLAWFLFPLVGAGTGVLYSAITVGGSRQSTIGMRMLGLRVIGPGGTRVDFITAAVHALLFYVAAGTGLVLVIDILVGLLRDDRRLLHDVLTGLTIVNAR</sequence>
<evidence type="ECO:0000256" key="4">
    <source>
        <dbReference type="ARBA" id="ARBA00023136"/>
    </source>
</evidence>
<name>A0A840BTI4_9HYPH</name>
<comment type="caution">
    <text evidence="7">The sequence shown here is derived from an EMBL/GenBank/DDBJ whole genome shotgun (WGS) entry which is preliminary data.</text>
</comment>
<feature type="transmembrane region" description="Helical" evidence="5">
    <location>
        <begin position="107"/>
        <end position="129"/>
    </location>
</feature>
<evidence type="ECO:0000256" key="1">
    <source>
        <dbReference type="ARBA" id="ARBA00004141"/>
    </source>
</evidence>
<keyword evidence="4 5" id="KW-0472">Membrane</keyword>
<accession>A0A840BTI4</accession>
<gene>
    <name evidence="7" type="ORF">GGR16_000899</name>
</gene>
<keyword evidence="3 5" id="KW-1133">Transmembrane helix</keyword>
<keyword evidence="8" id="KW-1185">Reference proteome</keyword>
<dbReference type="InterPro" id="IPR010432">
    <property type="entry name" value="RDD"/>
</dbReference>
<evidence type="ECO:0000256" key="3">
    <source>
        <dbReference type="ARBA" id="ARBA00022989"/>
    </source>
</evidence>
<dbReference type="GO" id="GO:0016020">
    <property type="term" value="C:membrane"/>
    <property type="evidence" value="ECO:0007669"/>
    <property type="project" value="UniProtKB-SubCell"/>
</dbReference>
<protein>
    <submittedName>
        <fullName evidence="7">Putative RDD family membrane protein YckC</fullName>
    </submittedName>
</protein>
<reference evidence="7 8" key="1">
    <citation type="submission" date="2020-08" db="EMBL/GenBank/DDBJ databases">
        <title>Genomic Encyclopedia of Type Strains, Phase IV (KMG-IV): sequencing the most valuable type-strain genomes for metagenomic binning, comparative biology and taxonomic classification.</title>
        <authorList>
            <person name="Goeker M."/>
        </authorList>
    </citation>
    <scope>NUCLEOTIDE SEQUENCE [LARGE SCALE GENOMIC DNA]</scope>
    <source>
        <strain evidence="7 8">DSM 103737</strain>
    </source>
</reference>
<dbReference type="Proteomes" id="UP000577362">
    <property type="component" value="Unassembled WGS sequence"/>
</dbReference>
<comment type="subcellular location">
    <subcellularLocation>
        <location evidence="1">Membrane</location>
        <topology evidence="1">Multi-pass membrane protein</topology>
    </subcellularLocation>
</comment>
<dbReference type="Pfam" id="PF06271">
    <property type="entry name" value="RDD"/>
    <property type="match status" value="1"/>
</dbReference>
<dbReference type="RefSeq" id="WP_183315812.1">
    <property type="nucleotide sequence ID" value="NZ_JACIEN010000001.1"/>
</dbReference>
<evidence type="ECO:0000313" key="7">
    <source>
        <dbReference type="EMBL" id="MBB4015893.1"/>
    </source>
</evidence>
<proteinExistence type="predicted"/>
<evidence type="ECO:0000259" key="6">
    <source>
        <dbReference type="Pfam" id="PF06271"/>
    </source>
</evidence>
<dbReference type="EMBL" id="JACIEN010000001">
    <property type="protein sequence ID" value="MBB4015893.1"/>
    <property type="molecule type" value="Genomic_DNA"/>
</dbReference>
<feature type="domain" description="RDD" evidence="6">
    <location>
        <begin position="17"/>
        <end position="141"/>
    </location>
</feature>
<evidence type="ECO:0000256" key="5">
    <source>
        <dbReference type="SAM" id="Phobius"/>
    </source>
</evidence>
<keyword evidence="2 5" id="KW-0812">Transmembrane</keyword>
<evidence type="ECO:0000256" key="2">
    <source>
        <dbReference type="ARBA" id="ARBA00022692"/>
    </source>
</evidence>
<feature type="transmembrane region" description="Helical" evidence="5">
    <location>
        <begin position="54"/>
        <end position="75"/>
    </location>
</feature>
<dbReference type="AlphaFoldDB" id="A0A840BTI4"/>
<feature type="transmembrane region" description="Helical" evidence="5">
    <location>
        <begin position="21"/>
        <end position="48"/>
    </location>
</feature>
<evidence type="ECO:0000313" key="8">
    <source>
        <dbReference type="Proteomes" id="UP000577362"/>
    </source>
</evidence>
<organism evidence="7 8">
    <name type="scientific">Chelatococcus caeni</name>
    <dbReference type="NCBI Taxonomy" id="1348468"/>
    <lineage>
        <taxon>Bacteria</taxon>
        <taxon>Pseudomonadati</taxon>
        <taxon>Pseudomonadota</taxon>
        <taxon>Alphaproteobacteria</taxon>
        <taxon>Hyphomicrobiales</taxon>
        <taxon>Chelatococcaceae</taxon>
        <taxon>Chelatococcus</taxon>
    </lineage>
</organism>